<proteinExistence type="predicted"/>
<name>A0A0H5R7T9_9EUKA</name>
<evidence type="ECO:0000313" key="1">
    <source>
        <dbReference type="EMBL" id="CRZ09876.1"/>
    </source>
</evidence>
<dbReference type="AlphaFoldDB" id="A0A0H5R7T9"/>
<protein>
    <submittedName>
        <fullName evidence="1">Uncharacterized protein</fullName>
    </submittedName>
</protein>
<sequence>MAHLTWVADGKGPDMQNEISAKSVPSASPLHSKMHLSSLHKKLMADLILLLPNKSGLIRLWSTIAPQMRVLLAQTIIHNLDIANTEVSLQNECDLLIEVFPTFDAGIRKEITENIRRIRSKSQFKEVRRLAMILEWKLAAPVVD</sequence>
<accession>A0A0H5R7T9</accession>
<dbReference type="EMBL" id="HACM01009434">
    <property type="protein sequence ID" value="CRZ09876.1"/>
    <property type="molecule type" value="Transcribed_RNA"/>
</dbReference>
<reference evidence="1" key="1">
    <citation type="submission" date="2015-04" db="EMBL/GenBank/DDBJ databases">
        <title>The genome sequence of the plant pathogenic Rhizarian Plasmodiophora brassicae reveals insights in its biotrophic life cycle and the origin of chitin synthesis.</title>
        <authorList>
            <person name="Schwelm A."/>
            <person name="Fogelqvist J."/>
            <person name="Knaust A."/>
            <person name="Julke S."/>
            <person name="Lilja T."/>
            <person name="Dhandapani V."/>
            <person name="Bonilla-Rosso G."/>
            <person name="Karlsson M."/>
            <person name="Shevchenko A."/>
            <person name="Choi S.R."/>
            <person name="Kim H.G."/>
            <person name="Park J.Y."/>
            <person name="Lim Y.P."/>
            <person name="Ludwig-Muller J."/>
            <person name="Dixelius C."/>
        </authorList>
    </citation>
    <scope>NUCLEOTIDE SEQUENCE</scope>
    <source>
        <tissue evidence="1">Potato root galls</tissue>
    </source>
</reference>
<organism evidence="1">
    <name type="scientific">Spongospora subterranea</name>
    <dbReference type="NCBI Taxonomy" id="70186"/>
    <lineage>
        <taxon>Eukaryota</taxon>
        <taxon>Sar</taxon>
        <taxon>Rhizaria</taxon>
        <taxon>Endomyxa</taxon>
        <taxon>Phytomyxea</taxon>
        <taxon>Plasmodiophorida</taxon>
        <taxon>Plasmodiophoridae</taxon>
        <taxon>Spongospora</taxon>
    </lineage>
</organism>